<evidence type="ECO:0000313" key="2">
    <source>
        <dbReference type="EMBL" id="VEA70087.1"/>
    </source>
</evidence>
<name>A0A3S4FR90_SERRU</name>
<feature type="region of interest" description="Disordered" evidence="1">
    <location>
        <begin position="1"/>
        <end position="34"/>
    </location>
</feature>
<dbReference type="Proteomes" id="UP000271603">
    <property type="component" value="Chromosome"/>
</dbReference>
<proteinExistence type="predicted"/>
<evidence type="ECO:0000313" key="3">
    <source>
        <dbReference type="Proteomes" id="UP000271603"/>
    </source>
</evidence>
<reference evidence="2 3" key="1">
    <citation type="submission" date="2018-12" db="EMBL/GenBank/DDBJ databases">
        <authorList>
            <consortium name="Pathogen Informatics"/>
        </authorList>
    </citation>
    <scope>NUCLEOTIDE SEQUENCE [LARGE SCALE GENOMIC DNA]</scope>
    <source>
        <strain evidence="2 3">NCTC9419</strain>
    </source>
</reference>
<gene>
    <name evidence="2" type="ORF">NCTC9419_01579</name>
</gene>
<accession>A0A3S4FR90</accession>
<evidence type="ECO:0000256" key="1">
    <source>
        <dbReference type="SAM" id="MobiDB-lite"/>
    </source>
</evidence>
<dbReference type="AlphaFoldDB" id="A0A3S4FR90"/>
<organism evidence="2 3">
    <name type="scientific">Serratia rubidaea</name>
    <name type="common">Serratia marinorubra</name>
    <dbReference type="NCBI Taxonomy" id="61652"/>
    <lineage>
        <taxon>Bacteria</taxon>
        <taxon>Pseudomonadati</taxon>
        <taxon>Pseudomonadota</taxon>
        <taxon>Gammaproteobacteria</taxon>
        <taxon>Enterobacterales</taxon>
        <taxon>Yersiniaceae</taxon>
        <taxon>Serratia</taxon>
    </lineage>
</organism>
<protein>
    <submittedName>
        <fullName evidence="2">Uncharacterized protein</fullName>
    </submittedName>
</protein>
<dbReference type="EMBL" id="LR134155">
    <property type="protein sequence ID" value="VEA70087.1"/>
    <property type="molecule type" value="Genomic_DNA"/>
</dbReference>
<sequence length="48" mass="4868">MPATSAAPRCSAHWPSNLPQSEPAAVSSTRRPAGLYKSSISSAASGLI</sequence>